<keyword evidence="14" id="KW-1185">Reference proteome</keyword>
<dbReference type="NCBIfam" id="NF004790">
    <property type="entry name" value="PRK06136.1"/>
    <property type="match status" value="1"/>
</dbReference>
<comment type="pathway">
    <text evidence="9">Cofactor biosynthesis; adenosylcobalamin biosynthesis; precorrin-2 from uroporphyrinogen III: step 1/1.</text>
</comment>
<dbReference type="InterPro" id="IPR014777">
    <property type="entry name" value="4pyrrole_Mease_sub1"/>
</dbReference>
<evidence type="ECO:0000256" key="2">
    <source>
        <dbReference type="ARBA" id="ARBA00012162"/>
    </source>
</evidence>
<keyword evidence="7" id="KW-0627">Porphyrin biosynthesis</keyword>
<dbReference type="GO" id="GO:0019354">
    <property type="term" value="P:siroheme biosynthetic process"/>
    <property type="evidence" value="ECO:0007669"/>
    <property type="project" value="InterPro"/>
</dbReference>
<evidence type="ECO:0000256" key="9">
    <source>
        <dbReference type="ARBA" id="ARBA00060548"/>
    </source>
</evidence>
<dbReference type="GO" id="GO:0004852">
    <property type="term" value="F:uroporphyrinogen-III synthase activity"/>
    <property type="evidence" value="ECO:0007669"/>
    <property type="project" value="InterPro"/>
</dbReference>
<dbReference type="CDD" id="cd06578">
    <property type="entry name" value="HemD"/>
    <property type="match status" value="1"/>
</dbReference>
<dbReference type="CDD" id="cd11642">
    <property type="entry name" value="SUMT"/>
    <property type="match status" value="1"/>
</dbReference>
<dbReference type="PROSITE" id="PS00839">
    <property type="entry name" value="SUMT_1"/>
    <property type="match status" value="1"/>
</dbReference>
<dbReference type="InterPro" id="IPR000878">
    <property type="entry name" value="4pyrrol_Mease"/>
</dbReference>
<dbReference type="PANTHER" id="PTHR45790">
    <property type="entry name" value="SIROHEME SYNTHASE-RELATED"/>
    <property type="match status" value="1"/>
</dbReference>
<dbReference type="PANTHER" id="PTHR45790:SF3">
    <property type="entry name" value="S-ADENOSYL-L-METHIONINE-DEPENDENT UROPORPHYRINOGEN III METHYLTRANSFERASE, CHLOROPLASTIC"/>
    <property type="match status" value="1"/>
</dbReference>
<keyword evidence="3" id="KW-0169">Cobalamin biosynthesis</keyword>
<dbReference type="InterPro" id="IPR050161">
    <property type="entry name" value="Siro_Cobalamin_biosynth"/>
</dbReference>
<dbReference type="Pfam" id="PF02602">
    <property type="entry name" value="HEM4"/>
    <property type="match status" value="1"/>
</dbReference>
<dbReference type="FunFam" id="3.30.950.10:FF:000001">
    <property type="entry name" value="Siroheme synthase"/>
    <property type="match status" value="1"/>
</dbReference>
<dbReference type="GO" id="GO:0009236">
    <property type="term" value="P:cobalamin biosynthetic process"/>
    <property type="evidence" value="ECO:0007669"/>
    <property type="project" value="UniProtKB-KW"/>
</dbReference>
<evidence type="ECO:0000259" key="11">
    <source>
        <dbReference type="Pfam" id="PF00590"/>
    </source>
</evidence>
<dbReference type="Proteomes" id="UP001302719">
    <property type="component" value="Chromosome"/>
</dbReference>
<evidence type="ECO:0000256" key="8">
    <source>
        <dbReference type="ARBA" id="ARBA00025705"/>
    </source>
</evidence>
<dbReference type="EC" id="2.1.1.107" evidence="2"/>
<dbReference type="Gene3D" id="3.30.950.10">
    <property type="entry name" value="Methyltransferase, Cobalt-precorrin-4 Transmethylase, Domain 2"/>
    <property type="match status" value="1"/>
</dbReference>
<dbReference type="FunFam" id="3.40.1010.10:FF:000001">
    <property type="entry name" value="Siroheme synthase"/>
    <property type="match status" value="1"/>
</dbReference>
<dbReference type="InterPro" id="IPR035996">
    <property type="entry name" value="4pyrrol_Methylase_sf"/>
</dbReference>
<keyword evidence="4 10" id="KW-0489">Methyltransferase</keyword>
<evidence type="ECO:0000313" key="14">
    <source>
        <dbReference type="Proteomes" id="UP001302719"/>
    </source>
</evidence>
<feature type="domain" description="Tetrapyrrole biosynthesis uroporphyrinogen III synthase" evidence="12">
    <location>
        <begin position="274"/>
        <end position="503"/>
    </location>
</feature>
<evidence type="ECO:0000256" key="1">
    <source>
        <dbReference type="ARBA" id="ARBA00005879"/>
    </source>
</evidence>
<dbReference type="RefSeq" id="WP_312646467.1">
    <property type="nucleotide sequence ID" value="NZ_CP116967.1"/>
</dbReference>
<dbReference type="PROSITE" id="PS00840">
    <property type="entry name" value="SUMT_2"/>
    <property type="match status" value="1"/>
</dbReference>
<evidence type="ECO:0000256" key="10">
    <source>
        <dbReference type="RuleBase" id="RU003960"/>
    </source>
</evidence>
<protein>
    <recommendedName>
        <fullName evidence="2">uroporphyrinogen-III C-methyltransferase</fullName>
        <ecNumber evidence="2">2.1.1.107</ecNumber>
    </recommendedName>
</protein>
<evidence type="ECO:0000259" key="12">
    <source>
        <dbReference type="Pfam" id="PF02602"/>
    </source>
</evidence>
<gene>
    <name evidence="13" type="primary">cobA</name>
    <name evidence="13" type="ORF">PP769_07915</name>
</gene>
<dbReference type="KEGG" id="nall:PP769_07915"/>
<name>A0AA96JTL5_9BACT</name>
<dbReference type="AlphaFoldDB" id="A0AA96JTL5"/>
<dbReference type="InterPro" id="IPR003754">
    <property type="entry name" value="4pyrrol_synth_uPrphyn_synth"/>
</dbReference>
<dbReference type="NCBIfam" id="TIGR01469">
    <property type="entry name" value="cobA_cysG_Cterm"/>
    <property type="match status" value="1"/>
</dbReference>
<comment type="pathway">
    <text evidence="8">Porphyrin-containing compound metabolism; siroheme biosynthesis; precorrin-2 from uroporphyrinogen III: step 1/1.</text>
</comment>
<reference evidence="13 14" key="1">
    <citation type="submission" date="2023-01" db="EMBL/GenBank/DDBJ databases">
        <title>Cultivation and genomic characterization of new, ubiquitous marine nitrite-oxidizing bacteria from the Nitrospirales.</title>
        <authorList>
            <person name="Mueller A.J."/>
            <person name="Daebeler A."/>
            <person name="Herbold C.W."/>
            <person name="Kirkegaard R.H."/>
            <person name="Daims H."/>
        </authorList>
    </citation>
    <scope>NUCLEOTIDE SEQUENCE [LARGE SCALE GENOMIC DNA]</scope>
    <source>
        <strain evidence="13 14">VA</strain>
    </source>
</reference>
<organism evidence="13 14">
    <name type="scientific">Candidatus Nitrospira allomarina</name>
    <dbReference type="NCBI Taxonomy" id="3020900"/>
    <lineage>
        <taxon>Bacteria</taxon>
        <taxon>Pseudomonadati</taxon>
        <taxon>Nitrospirota</taxon>
        <taxon>Nitrospiria</taxon>
        <taxon>Nitrospirales</taxon>
        <taxon>Nitrospiraceae</taxon>
        <taxon>Nitrospira</taxon>
    </lineage>
</organism>
<evidence type="ECO:0000313" key="13">
    <source>
        <dbReference type="EMBL" id="WNM59668.1"/>
    </source>
</evidence>
<evidence type="ECO:0000256" key="5">
    <source>
        <dbReference type="ARBA" id="ARBA00022679"/>
    </source>
</evidence>
<evidence type="ECO:0000256" key="6">
    <source>
        <dbReference type="ARBA" id="ARBA00022691"/>
    </source>
</evidence>
<dbReference type="SUPFAM" id="SSF69618">
    <property type="entry name" value="HemD-like"/>
    <property type="match status" value="1"/>
</dbReference>
<evidence type="ECO:0000256" key="4">
    <source>
        <dbReference type="ARBA" id="ARBA00022603"/>
    </source>
</evidence>
<dbReference type="InterPro" id="IPR006366">
    <property type="entry name" value="CobA/CysG_C"/>
</dbReference>
<dbReference type="Gene3D" id="3.40.50.10090">
    <property type="match status" value="2"/>
</dbReference>
<feature type="domain" description="Tetrapyrrole methylase" evidence="11">
    <location>
        <begin position="11"/>
        <end position="222"/>
    </location>
</feature>
<dbReference type="GO" id="GO:0004851">
    <property type="term" value="F:uroporphyrin-III C-methyltransferase activity"/>
    <property type="evidence" value="ECO:0007669"/>
    <property type="project" value="UniProtKB-EC"/>
</dbReference>
<proteinExistence type="inferred from homology"/>
<dbReference type="Gene3D" id="3.40.1010.10">
    <property type="entry name" value="Cobalt-precorrin-4 Transmethylase, Domain 1"/>
    <property type="match status" value="1"/>
</dbReference>
<accession>A0AA96JTL5</accession>
<dbReference type="GO" id="GO:0032259">
    <property type="term" value="P:methylation"/>
    <property type="evidence" value="ECO:0007669"/>
    <property type="project" value="UniProtKB-KW"/>
</dbReference>
<dbReference type="EMBL" id="CP116967">
    <property type="protein sequence ID" value="WNM59668.1"/>
    <property type="molecule type" value="Genomic_DNA"/>
</dbReference>
<sequence>MNKAVAIHGRVFLVGAGPGDAKLLTLRGKECLEQADVVLYDHLANPELLKFAPSHAECIYVGRKGRGAYRDQAEIHALLVTKSKEGKCVVRLKGGDPFVFGRGGEEAEVIADAGIPFEVVPGVTAAVAVPAYAGIPVTHRTLASTVAFVTGHEDPTKSSSAMEWPRFASAEGTLVFLMGMKNLPQIVDRLIQEGKPATTPVAVIRWGTYARQRTVVGTLSDIVELASQADMSPPSVIVVGEVVRLRERLNWHELRPLFGQGVLVTRPRAQAPALSNLLAAQGAEPVECPTLEIHPPDSWAPVDEAIAAISTYDWLIFTSVNGVQSFMERLWFHHKDVRSLAGIRVCCIGPRTREEAARWGIASDLVPQDFQAEGILQAIGGLGVASQRILIPRAKVAREILPEQLKAMGATVHVVHAYQALPPIVDMGPLRDRLRNREIQYVTFTSSSTVKNFCQLFENRQELQELTRHLIVAVIGPITAQTVQEEGLSVDVMALENTVPALVDAMIIHAQQNPKDTRLVSSS</sequence>
<dbReference type="InterPro" id="IPR003043">
    <property type="entry name" value="Uropor_MeTrfase_CS"/>
</dbReference>
<dbReference type="InterPro" id="IPR014776">
    <property type="entry name" value="4pyrrole_Mease_sub2"/>
</dbReference>
<comment type="similarity">
    <text evidence="1 10">Belongs to the precorrin methyltransferase family.</text>
</comment>
<evidence type="ECO:0000256" key="3">
    <source>
        <dbReference type="ARBA" id="ARBA00022573"/>
    </source>
</evidence>
<dbReference type="InterPro" id="IPR036108">
    <property type="entry name" value="4pyrrol_syn_uPrphyn_synt_sf"/>
</dbReference>
<keyword evidence="6" id="KW-0949">S-adenosyl-L-methionine</keyword>
<evidence type="ECO:0000256" key="7">
    <source>
        <dbReference type="ARBA" id="ARBA00023244"/>
    </source>
</evidence>
<dbReference type="Pfam" id="PF00590">
    <property type="entry name" value="TP_methylase"/>
    <property type="match status" value="1"/>
</dbReference>
<dbReference type="SUPFAM" id="SSF53790">
    <property type="entry name" value="Tetrapyrrole methylase"/>
    <property type="match status" value="1"/>
</dbReference>
<keyword evidence="5 10" id="KW-0808">Transferase</keyword>